<comment type="caution">
    <text evidence="2">The sequence shown here is derived from an EMBL/GenBank/DDBJ whole genome shotgun (WGS) entry which is preliminary data.</text>
</comment>
<proteinExistence type="predicted"/>
<dbReference type="PANTHER" id="PTHR47739:SF1">
    <property type="entry name" value="TRNA1(VAL) (ADENINE(37)-N6)-METHYLTRANSFERASE"/>
    <property type="match status" value="1"/>
</dbReference>
<organism evidence="2 3">
    <name type="scientific">Cylindrotheca closterium</name>
    <dbReference type="NCBI Taxonomy" id="2856"/>
    <lineage>
        <taxon>Eukaryota</taxon>
        <taxon>Sar</taxon>
        <taxon>Stramenopiles</taxon>
        <taxon>Ochrophyta</taxon>
        <taxon>Bacillariophyta</taxon>
        <taxon>Bacillariophyceae</taxon>
        <taxon>Bacillariophycidae</taxon>
        <taxon>Bacillariales</taxon>
        <taxon>Bacillariaceae</taxon>
        <taxon>Cylindrotheca</taxon>
    </lineage>
</organism>
<keyword evidence="3" id="KW-1185">Reference proteome</keyword>
<dbReference type="CDD" id="cd02440">
    <property type="entry name" value="AdoMet_MTases"/>
    <property type="match status" value="1"/>
</dbReference>
<name>A0AAD2PV44_9STRA</name>
<evidence type="ECO:0000313" key="3">
    <source>
        <dbReference type="Proteomes" id="UP001295423"/>
    </source>
</evidence>
<protein>
    <submittedName>
        <fullName evidence="2">Uncharacterized protein</fullName>
    </submittedName>
</protein>
<feature type="compositionally biased region" description="Basic and acidic residues" evidence="1">
    <location>
        <begin position="10"/>
        <end position="28"/>
    </location>
</feature>
<dbReference type="Gene3D" id="3.40.50.150">
    <property type="entry name" value="Vaccinia Virus protein VP39"/>
    <property type="match status" value="1"/>
</dbReference>
<dbReference type="InterPro" id="IPR029063">
    <property type="entry name" value="SAM-dependent_MTases_sf"/>
</dbReference>
<feature type="region of interest" description="Disordered" evidence="1">
    <location>
        <begin position="1"/>
        <end position="31"/>
    </location>
</feature>
<dbReference type="AlphaFoldDB" id="A0AAD2PV44"/>
<dbReference type="EMBL" id="CAKOGP040001847">
    <property type="protein sequence ID" value="CAJ1953944.1"/>
    <property type="molecule type" value="Genomic_DNA"/>
</dbReference>
<dbReference type="PANTHER" id="PTHR47739">
    <property type="entry name" value="TRNA1(VAL) (ADENINE(37)-N6)-METHYLTRANSFERASE"/>
    <property type="match status" value="1"/>
</dbReference>
<evidence type="ECO:0000313" key="2">
    <source>
        <dbReference type="EMBL" id="CAJ1953944.1"/>
    </source>
</evidence>
<accession>A0AAD2PV44</accession>
<dbReference type="InterPro" id="IPR050210">
    <property type="entry name" value="tRNA_Adenine-N(6)_MTase"/>
</dbReference>
<evidence type="ECO:0000256" key="1">
    <source>
        <dbReference type="SAM" id="MobiDB-lite"/>
    </source>
</evidence>
<dbReference type="SUPFAM" id="SSF53335">
    <property type="entry name" value="S-adenosyl-L-methionine-dependent methyltransferases"/>
    <property type="match status" value="1"/>
</dbReference>
<gene>
    <name evidence="2" type="ORF">CYCCA115_LOCUS14542</name>
</gene>
<reference evidence="2" key="1">
    <citation type="submission" date="2023-08" db="EMBL/GenBank/DDBJ databases">
        <authorList>
            <person name="Audoor S."/>
            <person name="Bilcke G."/>
        </authorList>
    </citation>
    <scope>NUCLEOTIDE SEQUENCE</scope>
</reference>
<dbReference type="Proteomes" id="UP001295423">
    <property type="component" value="Unassembled WGS sequence"/>
</dbReference>
<sequence>MTSSSSSYNHNKENNKNDDVQSDDRQMNEKSSCWKCHGLGKKYQKVTKKYDGKICGVCNGTGARQESKKSQKLQEQPGKIIPLRGMLPHSRNPGGFLGPPAVGKIDGGGDDDDDDLTSFKINNGEILASLGCGDWRIFQLANGHKLTVDDFICAWVACVEMRARGFGPTSSMEAPFGQVWSETEEKTGRQKFRHVDIGCGCGSVLMTMGWAFPGSIQSHGVEAQAVSFALCQRGVKFNLGEEQKSIQLVHADLRSWDPNSNDNAGNVNEETDGTQQTLFDLVTGTPPYFPLDRFVASENHSQKIRCRVPTRGAASDYVAAAARLLKPNGIFVIVETARQEAEQCVMEAAEQHQLGVWNRVDVITRTGLPPRFSCWVMGKRRTSYSENNDIGSTTTAPSSWKSFPITTLTLRDENQIRTEEYVDAMEMMGWIDFEDSRQQWAKTVK</sequence>